<gene>
    <name evidence="1" type="ORF">JJ833_06795</name>
</gene>
<proteinExistence type="predicted"/>
<dbReference type="SUPFAM" id="SSF82784">
    <property type="entry name" value="OsmC-like"/>
    <property type="match status" value="1"/>
</dbReference>
<evidence type="ECO:0000313" key="1">
    <source>
        <dbReference type="EMBL" id="MBO6988556.1"/>
    </source>
</evidence>
<dbReference type="InterPro" id="IPR003718">
    <property type="entry name" value="OsmC/Ohr_fam"/>
</dbReference>
<dbReference type="PANTHER" id="PTHR39624">
    <property type="entry name" value="PROTEIN INVOLVED IN RIMO-MEDIATED BETA-METHYLTHIOLATION OF RIBOSOMAL PROTEIN S12 YCAO"/>
    <property type="match status" value="1"/>
</dbReference>
<name>A0A9D9BZ93_PROMR</name>
<dbReference type="EMBL" id="JAEPLE010000004">
    <property type="protein sequence ID" value="MBO6988556.1"/>
    <property type="molecule type" value="Genomic_DNA"/>
</dbReference>
<dbReference type="InterPro" id="IPR036102">
    <property type="entry name" value="OsmC/Ohrsf"/>
</dbReference>
<comment type="caution">
    <text evidence="1">The sequence shown here is derived from an EMBL/GenBank/DDBJ whole genome shotgun (WGS) entry which is preliminary data.</text>
</comment>
<dbReference type="AlphaFoldDB" id="A0A9D9BZ93"/>
<accession>A0A9D9BZ93</accession>
<dbReference type="Pfam" id="PF02566">
    <property type="entry name" value="OsmC"/>
    <property type="match status" value="1"/>
</dbReference>
<sequence>MTKVKCSYLGNLNCEAIHLQSGSLIRTDAPLDHCGKGESFSPTDLLATSLGTCLLTIMAIKAKSKGFDLKGIYLNIEKVMTQNSERKIKELIIDIFIPESTSNETIDFLKKASKECPVTRNLSQEIDIKISWHNDKSQT</sequence>
<dbReference type="PANTHER" id="PTHR39624:SF2">
    <property type="entry name" value="OSMC-LIKE PROTEIN"/>
    <property type="match status" value="1"/>
</dbReference>
<dbReference type="InterPro" id="IPR015946">
    <property type="entry name" value="KH_dom-like_a/b"/>
</dbReference>
<dbReference type="Gene3D" id="3.30.300.20">
    <property type="match status" value="1"/>
</dbReference>
<reference evidence="1" key="1">
    <citation type="journal article" date="2021" name="Front. Mar. Sci.">
        <title>Genomes of Diverse Isolates of Prochlorococcus High-Light-Adapted Clade II in the Western Pacific Ocean.</title>
        <authorList>
            <person name="Yan W."/>
            <person name="Feng X."/>
            <person name="Zhang W."/>
            <person name="Nawaz M.Z."/>
            <person name="Luo T."/>
            <person name="Zhang R."/>
            <person name="Jiao N."/>
        </authorList>
    </citation>
    <scope>NUCLEOTIDE SEQUENCE</scope>
    <source>
        <strain evidence="1">XMU1424</strain>
    </source>
</reference>
<organism evidence="1">
    <name type="scientific">Prochlorococcus marinus XMU1424</name>
    <dbReference type="NCBI Taxonomy" id="2774497"/>
    <lineage>
        <taxon>Bacteria</taxon>
        <taxon>Bacillati</taxon>
        <taxon>Cyanobacteriota</taxon>
        <taxon>Cyanophyceae</taxon>
        <taxon>Synechococcales</taxon>
        <taxon>Prochlorococcaceae</taxon>
        <taxon>Prochlorococcus</taxon>
    </lineage>
</organism>
<protein>
    <submittedName>
        <fullName evidence="1">OsmC family protein</fullName>
    </submittedName>
</protein>